<evidence type="ECO:0000256" key="6">
    <source>
        <dbReference type="ARBA" id="ARBA00022723"/>
    </source>
</evidence>
<feature type="transmembrane region" description="Helical" evidence="12">
    <location>
        <begin position="128"/>
        <end position="148"/>
    </location>
</feature>
<dbReference type="Proteomes" id="UP000241848">
    <property type="component" value="Unassembled WGS sequence"/>
</dbReference>
<reference evidence="14 15" key="1">
    <citation type="journal article" date="2014" name="BMC Genomics">
        <title>Comparison of environmental and isolate Sulfobacillus genomes reveals diverse carbon, sulfur, nitrogen, and hydrogen metabolisms.</title>
        <authorList>
            <person name="Justice N.B."/>
            <person name="Norman A."/>
            <person name="Brown C.T."/>
            <person name="Singh A."/>
            <person name="Thomas B.C."/>
            <person name="Banfield J.F."/>
        </authorList>
    </citation>
    <scope>NUCLEOTIDE SEQUENCE [LARGE SCALE GENOMIC DNA]</scope>
    <source>
        <strain evidence="14">AMDSBA3</strain>
    </source>
</reference>
<dbReference type="InterPro" id="IPR008915">
    <property type="entry name" value="Peptidase_M50"/>
</dbReference>
<evidence type="ECO:0000256" key="7">
    <source>
        <dbReference type="ARBA" id="ARBA00022801"/>
    </source>
</evidence>
<evidence type="ECO:0000256" key="5">
    <source>
        <dbReference type="ARBA" id="ARBA00022692"/>
    </source>
</evidence>
<sequence>MTVLANTEWKSISPDSPWWALLIRLVPNAYALPGSWSVRGADPNEEPGLDWYSFDSEQISQLRQELARTQRPVIVRLGNAELQYQPSATPNGNGLKGRLRRFWTIALGILVKFKLVLVFASILVSMLAYGLAFGWAYGIGLVCLIAIHESGHLFANRRKGIPGSLPIFIPFLGAFIQLKKFPQSAADEAYIGVMGPIFGLAATLISLIIGIATHNALFLAVAEMGFLLHVFNLMPVLPLDGGRTVGFWRWKAWVPGIIGVLVVLFYNPLTNQFTLDPITLIIVALIFFSLLREPRMHNSQYVNIPRFSRWLYTSIWGLALGVSIVGYWLVGTLHVL</sequence>
<dbReference type="GO" id="GO:0046872">
    <property type="term" value="F:metal ion binding"/>
    <property type="evidence" value="ECO:0007669"/>
    <property type="project" value="UniProtKB-KW"/>
</dbReference>
<feature type="transmembrane region" description="Helical" evidence="12">
    <location>
        <begin position="160"/>
        <end position="178"/>
    </location>
</feature>
<dbReference type="PANTHER" id="PTHR39188">
    <property type="entry name" value="MEMBRANE-ASSOCIATED ZINC METALLOPROTEASE M50B"/>
    <property type="match status" value="1"/>
</dbReference>
<keyword evidence="4" id="KW-0645">Protease</keyword>
<keyword evidence="7" id="KW-0378">Hydrolase</keyword>
<keyword evidence="11 12" id="KW-0472">Membrane</keyword>
<evidence type="ECO:0000313" key="14">
    <source>
        <dbReference type="EMBL" id="PSR24072.1"/>
    </source>
</evidence>
<dbReference type="EMBL" id="PXYV01000001">
    <property type="protein sequence ID" value="PSR24072.1"/>
    <property type="molecule type" value="Genomic_DNA"/>
</dbReference>
<gene>
    <name evidence="14" type="ORF">C7B45_00170</name>
</gene>
<dbReference type="Pfam" id="PF02163">
    <property type="entry name" value="Peptidase_M50"/>
    <property type="match status" value="1"/>
</dbReference>
<feature type="transmembrane region" description="Helical" evidence="12">
    <location>
        <begin position="102"/>
        <end position="122"/>
    </location>
</feature>
<dbReference type="AlphaFoldDB" id="A0A2T2WPB1"/>
<comment type="subcellular location">
    <subcellularLocation>
        <location evidence="2">Membrane</location>
        <topology evidence="2">Multi-pass membrane protein</topology>
    </subcellularLocation>
</comment>
<dbReference type="CDD" id="cd06160">
    <property type="entry name" value="S2P-M50_like_2"/>
    <property type="match status" value="1"/>
</dbReference>
<evidence type="ECO:0000256" key="4">
    <source>
        <dbReference type="ARBA" id="ARBA00022670"/>
    </source>
</evidence>
<comment type="cofactor">
    <cofactor evidence="1">
        <name>Zn(2+)</name>
        <dbReference type="ChEBI" id="CHEBI:29105"/>
    </cofactor>
</comment>
<organism evidence="14 15">
    <name type="scientific">Sulfobacillus acidophilus</name>
    <dbReference type="NCBI Taxonomy" id="53633"/>
    <lineage>
        <taxon>Bacteria</taxon>
        <taxon>Bacillati</taxon>
        <taxon>Bacillota</taxon>
        <taxon>Clostridia</taxon>
        <taxon>Eubacteriales</taxon>
        <taxon>Clostridiales Family XVII. Incertae Sedis</taxon>
        <taxon>Sulfobacillus</taxon>
    </lineage>
</organism>
<evidence type="ECO:0000256" key="8">
    <source>
        <dbReference type="ARBA" id="ARBA00022833"/>
    </source>
</evidence>
<evidence type="ECO:0000256" key="11">
    <source>
        <dbReference type="ARBA" id="ARBA00023136"/>
    </source>
</evidence>
<evidence type="ECO:0000259" key="13">
    <source>
        <dbReference type="Pfam" id="PF02163"/>
    </source>
</evidence>
<feature type="domain" description="Peptidase M50" evidence="13">
    <location>
        <begin position="139"/>
        <end position="211"/>
    </location>
</feature>
<protein>
    <recommendedName>
        <fullName evidence="13">Peptidase M50 domain-containing protein</fullName>
    </recommendedName>
</protein>
<evidence type="ECO:0000256" key="2">
    <source>
        <dbReference type="ARBA" id="ARBA00004141"/>
    </source>
</evidence>
<dbReference type="GO" id="GO:0016020">
    <property type="term" value="C:membrane"/>
    <property type="evidence" value="ECO:0007669"/>
    <property type="project" value="UniProtKB-SubCell"/>
</dbReference>
<evidence type="ECO:0000256" key="3">
    <source>
        <dbReference type="ARBA" id="ARBA00007931"/>
    </source>
</evidence>
<evidence type="ECO:0000256" key="1">
    <source>
        <dbReference type="ARBA" id="ARBA00001947"/>
    </source>
</evidence>
<evidence type="ECO:0000256" key="10">
    <source>
        <dbReference type="ARBA" id="ARBA00023049"/>
    </source>
</evidence>
<dbReference type="GO" id="GO:0006508">
    <property type="term" value="P:proteolysis"/>
    <property type="evidence" value="ECO:0007669"/>
    <property type="project" value="UniProtKB-KW"/>
</dbReference>
<comment type="caution">
    <text evidence="14">The sequence shown here is derived from an EMBL/GenBank/DDBJ whole genome shotgun (WGS) entry which is preliminary data.</text>
</comment>
<feature type="transmembrane region" description="Helical" evidence="12">
    <location>
        <begin position="190"/>
        <end position="209"/>
    </location>
</feature>
<keyword evidence="8" id="KW-0862">Zinc</keyword>
<name>A0A2T2WPB1_9FIRM</name>
<keyword evidence="6" id="KW-0479">Metal-binding</keyword>
<dbReference type="GO" id="GO:0008237">
    <property type="term" value="F:metallopeptidase activity"/>
    <property type="evidence" value="ECO:0007669"/>
    <property type="project" value="UniProtKB-KW"/>
</dbReference>
<dbReference type="PANTHER" id="PTHR39188:SF3">
    <property type="entry name" value="STAGE IV SPORULATION PROTEIN FB"/>
    <property type="match status" value="1"/>
</dbReference>
<keyword evidence="10" id="KW-0482">Metalloprotease</keyword>
<feature type="transmembrane region" description="Helical" evidence="12">
    <location>
        <begin position="216"/>
        <end position="235"/>
    </location>
</feature>
<accession>A0A2T2WPB1</accession>
<evidence type="ECO:0000313" key="15">
    <source>
        <dbReference type="Proteomes" id="UP000241848"/>
    </source>
</evidence>
<feature type="transmembrane region" description="Helical" evidence="12">
    <location>
        <begin position="311"/>
        <end position="330"/>
    </location>
</feature>
<keyword evidence="9 12" id="KW-1133">Transmembrane helix</keyword>
<evidence type="ECO:0000256" key="12">
    <source>
        <dbReference type="SAM" id="Phobius"/>
    </source>
</evidence>
<evidence type="ECO:0000256" key="9">
    <source>
        <dbReference type="ARBA" id="ARBA00022989"/>
    </source>
</evidence>
<comment type="similarity">
    <text evidence="3">Belongs to the peptidase M50B family.</text>
</comment>
<keyword evidence="5 12" id="KW-0812">Transmembrane</keyword>
<feature type="transmembrane region" description="Helical" evidence="12">
    <location>
        <begin position="273"/>
        <end position="291"/>
    </location>
</feature>
<proteinExistence type="inferred from homology"/>